<evidence type="ECO:0000313" key="12">
    <source>
        <dbReference type="Proteomes" id="UP000620127"/>
    </source>
</evidence>
<keyword evidence="5" id="KW-0574">Periplasm</keyword>
<keyword evidence="7 8" id="KW-0408">Iron</keyword>
<evidence type="ECO:0000256" key="6">
    <source>
        <dbReference type="ARBA" id="ARBA00023002"/>
    </source>
</evidence>
<dbReference type="SUPFAM" id="SSF46626">
    <property type="entry name" value="Cytochrome c"/>
    <property type="match status" value="2"/>
</dbReference>
<name>A0ABQ2XHT9_9BURK</name>
<evidence type="ECO:0000256" key="1">
    <source>
        <dbReference type="ARBA" id="ARBA00004418"/>
    </source>
</evidence>
<comment type="subcellular location">
    <subcellularLocation>
        <location evidence="1">Periplasm</location>
    </subcellularLocation>
</comment>
<organism evidence="11 12">
    <name type="scientific">Undibacterium macrobrachii</name>
    <dbReference type="NCBI Taxonomy" id="1119058"/>
    <lineage>
        <taxon>Bacteria</taxon>
        <taxon>Pseudomonadati</taxon>
        <taxon>Pseudomonadota</taxon>
        <taxon>Betaproteobacteria</taxon>
        <taxon>Burkholderiales</taxon>
        <taxon>Oxalobacteraceae</taxon>
        <taxon>Undibacterium</taxon>
    </lineage>
</organism>
<dbReference type="InterPro" id="IPR026259">
    <property type="entry name" value="MauG/Cytc_peroxidase"/>
</dbReference>
<evidence type="ECO:0000256" key="7">
    <source>
        <dbReference type="ARBA" id="ARBA00023004"/>
    </source>
</evidence>
<dbReference type="Gene3D" id="1.10.760.10">
    <property type="entry name" value="Cytochrome c-like domain"/>
    <property type="match status" value="2"/>
</dbReference>
<gene>
    <name evidence="11" type="primary">mauG</name>
    <name evidence="11" type="ORF">GCM10011282_24200</name>
</gene>
<evidence type="ECO:0000256" key="8">
    <source>
        <dbReference type="PROSITE-ProRule" id="PRU00433"/>
    </source>
</evidence>
<dbReference type="EMBL" id="BMYT01000004">
    <property type="protein sequence ID" value="GGX17316.1"/>
    <property type="molecule type" value="Genomic_DNA"/>
</dbReference>
<evidence type="ECO:0000256" key="3">
    <source>
        <dbReference type="ARBA" id="ARBA00022723"/>
    </source>
</evidence>
<dbReference type="PANTHER" id="PTHR30600:SF14">
    <property type="entry name" value="CYTOCHROME C PEROXIDASE"/>
    <property type="match status" value="1"/>
</dbReference>
<comment type="caution">
    <text evidence="11">The sequence shown here is derived from an EMBL/GenBank/DDBJ whole genome shotgun (WGS) entry which is preliminary data.</text>
</comment>
<dbReference type="InterPro" id="IPR023929">
    <property type="entry name" value="MbnH-like"/>
</dbReference>
<dbReference type="InterPro" id="IPR051395">
    <property type="entry name" value="Cytochrome_c_Peroxidase/MauG"/>
</dbReference>
<dbReference type="PIRSF" id="PIRSF000294">
    <property type="entry name" value="Cytochrome-c_peroxidase"/>
    <property type="match status" value="1"/>
</dbReference>
<feature type="signal peptide" evidence="9">
    <location>
        <begin position="1"/>
        <end position="29"/>
    </location>
</feature>
<dbReference type="PROSITE" id="PS51257">
    <property type="entry name" value="PROKAR_LIPOPROTEIN"/>
    <property type="match status" value="1"/>
</dbReference>
<dbReference type="InterPro" id="IPR036909">
    <property type="entry name" value="Cyt_c-like_dom_sf"/>
</dbReference>
<dbReference type="RefSeq" id="WP_189346414.1">
    <property type="nucleotide sequence ID" value="NZ_BMYT01000004.1"/>
</dbReference>
<keyword evidence="12" id="KW-1185">Reference proteome</keyword>
<feature type="domain" description="Cytochrome c" evidence="10">
    <location>
        <begin position="230"/>
        <end position="382"/>
    </location>
</feature>
<keyword evidence="2 8" id="KW-0349">Heme</keyword>
<proteinExistence type="predicted"/>
<keyword evidence="3 8" id="KW-0479">Metal-binding</keyword>
<dbReference type="Pfam" id="PF03150">
    <property type="entry name" value="CCP_MauG"/>
    <property type="match status" value="1"/>
</dbReference>
<keyword evidence="6" id="KW-0560">Oxidoreductase</keyword>
<dbReference type="InterPro" id="IPR004852">
    <property type="entry name" value="Di-haem_cyt_c_peroxidsae"/>
</dbReference>
<dbReference type="NCBIfam" id="TIGR04039">
    <property type="entry name" value="MXAN_0977_Heme2"/>
    <property type="match status" value="1"/>
</dbReference>
<feature type="domain" description="Cytochrome c" evidence="10">
    <location>
        <begin position="71"/>
        <end position="208"/>
    </location>
</feature>
<reference evidence="12" key="1">
    <citation type="journal article" date="2019" name="Int. J. Syst. Evol. Microbiol.">
        <title>The Global Catalogue of Microorganisms (GCM) 10K type strain sequencing project: providing services to taxonomists for standard genome sequencing and annotation.</title>
        <authorList>
            <consortium name="The Broad Institute Genomics Platform"/>
            <consortium name="The Broad Institute Genome Sequencing Center for Infectious Disease"/>
            <person name="Wu L."/>
            <person name="Ma J."/>
        </authorList>
    </citation>
    <scope>NUCLEOTIDE SEQUENCE [LARGE SCALE GENOMIC DNA]</scope>
    <source>
        <strain evidence="12">KCTC 23916</strain>
    </source>
</reference>
<sequence>MHKSVNNQRSRRFIAALSSIAVASFLVTACGAGGSGGGGPSATHSHATPTTPALNGFPAPVIPISNPLSDEKIALGRQLFYDKRLSGNGTQSCASCHHQDKAFTDGKPLAIGSTGEIHPRNSQGLANVVYNATLTWANPALTELERQMEVPMFGDNPVEMGINDGNKAEVLNRFKTDFGILNQFKAAFPKDIEPINFTNIIAAIASFQRTLISNESKYDQFLRKQVTFTESEIRGMNLFMGETAECFHCHGSFNFNDQPKFVGLSPVETPFHNTGLYNIDGKGGFPFPNRGLFEFTSKPQDMGAFRAPSLRNVAVTAPYMHDGSIASLKEVLDFYAAGGRHITSGQNAGDGRLNPYKSDLITRINLSEQDKIDLVNFLGTLTDEKFLKNPKFASPQ</sequence>
<evidence type="ECO:0000256" key="9">
    <source>
        <dbReference type="SAM" id="SignalP"/>
    </source>
</evidence>
<feature type="chain" id="PRO_5045559031" evidence="9">
    <location>
        <begin position="30"/>
        <end position="396"/>
    </location>
</feature>
<evidence type="ECO:0000256" key="4">
    <source>
        <dbReference type="ARBA" id="ARBA00022729"/>
    </source>
</evidence>
<accession>A0ABQ2XHT9</accession>
<dbReference type="PANTHER" id="PTHR30600">
    <property type="entry name" value="CYTOCHROME C PEROXIDASE-RELATED"/>
    <property type="match status" value="1"/>
</dbReference>
<evidence type="ECO:0000313" key="11">
    <source>
        <dbReference type="EMBL" id="GGX17316.1"/>
    </source>
</evidence>
<keyword evidence="4 9" id="KW-0732">Signal</keyword>
<dbReference type="PROSITE" id="PS51007">
    <property type="entry name" value="CYTC"/>
    <property type="match status" value="2"/>
</dbReference>
<protein>
    <submittedName>
        <fullName evidence="11">Di-heme enzyme</fullName>
    </submittedName>
</protein>
<dbReference type="Proteomes" id="UP000620127">
    <property type="component" value="Unassembled WGS sequence"/>
</dbReference>
<dbReference type="InterPro" id="IPR009056">
    <property type="entry name" value="Cyt_c-like_dom"/>
</dbReference>
<evidence type="ECO:0000256" key="2">
    <source>
        <dbReference type="ARBA" id="ARBA00022617"/>
    </source>
</evidence>
<evidence type="ECO:0000259" key="10">
    <source>
        <dbReference type="PROSITE" id="PS51007"/>
    </source>
</evidence>
<evidence type="ECO:0000256" key="5">
    <source>
        <dbReference type="ARBA" id="ARBA00022764"/>
    </source>
</evidence>